<keyword evidence="2 5" id="KW-0689">Ribosomal protein</keyword>
<evidence type="ECO:0000256" key="2">
    <source>
        <dbReference type="ARBA" id="ARBA00022980"/>
    </source>
</evidence>
<feature type="region of interest" description="Disordered" evidence="6">
    <location>
        <begin position="1"/>
        <end position="42"/>
    </location>
</feature>
<name>A0A7X0LL26_9BACT</name>
<comment type="similarity">
    <text evidence="1 5">Belongs to the bacterial ribosomal protein bL35 family.</text>
</comment>
<dbReference type="GO" id="GO:0005840">
    <property type="term" value="C:ribosome"/>
    <property type="evidence" value="ECO:0007669"/>
    <property type="project" value="UniProtKB-KW"/>
</dbReference>
<feature type="compositionally biased region" description="Basic residues" evidence="6">
    <location>
        <begin position="7"/>
        <end position="32"/>
    </location>
</feature>
<evidence type="ECO:0000313" key="8">
    <source>
        <dbReference type="Proteomes" id="UP000541810"/>
    </source>
</evidence>
<dbReference type="GO" id="GO:0006412">
    <property type="term" value="P:translation"/>
    <property type="evidence" value="ECO:0007669"/>
    <property type="project" value="InterPro"/>
</dbReference>
<evidence type="ECO:0000256" key="4">
    <source>
        <dbReference type="ARBA" id="ARBA00035486"/>
    </source>
</evidence>
<dbReference type="Proteomes" id="UP000541810">
    <property type="component" value="Unassembled WGS sequence"/>
</dbReference>
<dbReference type="SUPFAM" id="SSF143034">
    <property type="entry name" value="L35p-like"/>
    <property type="match status" value="1"/>
</dbReference>
<gene>
    <name evidence="7" type="ORF">HNQ40_002022</name>
</gene>
<proteinExistence type="inferred from homology"/>
<dbReference type="Pfam" id="PF01632">
    <property type="entry name" value="Ribosomal_L35p"/>
    <property type="match status" value="1"/>
</dbReference>
<dbReference type="GO" id="GO:0003735">
    <property type="term" value="F:structural constituent of ribosome"/>
    <property type="evidence" value="ECO:0007669"/>
    <property type="project" value="InterPro"/>
</dbReference>
<dbReference type="InterPro" id="IPR001706">
    <property type="entry name" value="Ribosomal_bL35"/>
</dbReference>
<evidence type="ECO:0000256" key="1">
    <source>
        <dbReference type="ARBA" id="ARBA00006598"/>
    </source>
</evidence>
<dbReference type="EMBL" id="JACHGY010000001">
    <property type="protein sequence ID" value="MBB6430216.1"/>
    <property type="molecule type" value="Genomic_DNA"/>
</dbReference>
<dbReference type="Gene3D" id="4.10.410.60">
    <property type="match status" value="1"/>
</dbReference>
<dbReference type="PRINTS" id="PR00064">
    <property type="entry name" value="RIBOSOMALL35"/>
</dbReference>
<dbReference type="GO" id="GO:1990904">
    <property type="term" value="C:ribonucleoprotein complex"/>
    <property type="evidence" value="ECO:0007669"/>
    <property type="project" value="UniProtKB-KW"/>
</dbReference>
<reference evidence="7 8" key="1">
    <citation type="submission" date="2020-08" db="EMBL/GenBank/DDBJ databases">
        <title>Genomic Encyclopedia of Type Strains, Phase IV (KMG-IV): sequencing the most valuable type-strain genomes for metagenomic binning, comparative biology and taxonomic classification.</title>
        <authorList>
            <person name="Goeker M."/>
        </authorList>
    </citation>
    <scope>NUCLEOTIDE SEQUENCE [LARGE SCALE GENOMIC DNA]</scope>
    <source>
        <strain evidence="7 8">DSM 103725</strain>
    </source>
</reference>
<evidence type="ECO:0000313" key="7">
    <source>
        <dbReference type="EMBL" id="MBB6430216.1"/>
    </source>
</evidence>
<evidence type="ECO:0000256" key="5">
    <source>
        <dbReference type="RuleBase" id="RU000568"/>
    </source>
</evidence>
<keyword evidence="8" id="KW-1185">Reference proteome</keyword>
<dbReference type="InterPro" id="IPR021137">
    <property type="entry name" value="Ribosomal_bL35-like"/>
</dbReference>
<keyword evidence="3 5" id="KW-0687">Ribonucleoprotein</keyword>
<comment type="caution">
    <text evidence="7">The sequence shown here is derived from an EMBL/GenBank/DDBJ whole genome shotgun (WGS) entry which is preliminary data.</text>
</comment>
<evidence type="ECO:0000256" key="3">
    <source>
        <dbReference type="ARBA" id="ARBA00023274"/>
    </source>
</evidence>
<evidence type="ECO:0000256" key="6">
    <source>
        <dbReference type="SAM" id="MobiDB-lite"/>
    </source>
</evidence>
<dbReference type="RefSeq" id="WP_184677748.1">
    <property type="nucleotide sequence ID" value="NZ_JACHGY010000001.1"/>
</dbReference>
<organism evidence="7 8">
    <name type="scientific">Algisphaera agarilytica</name>
    <dbReference type="NCBI Taxonomy" id="1385975"/>
    <lineage>
        <taxon>Bacteria</taxon>
        <taxon>Pseudomonadati</taxon>
        <taxon>Planctomycetota</taxon>
        <taxon>Phycisphaerae</taxon>
        <taxon>Phycisphaerales</taxon>
        <taxon>Phycisphaeraceae</taxon>
        <taxon>Algisphaera</taxon>
    </lineage>
</organism>
<accession>A0A7X0LL26</accession>
<dbReference type="AlphaFoldDB" id="A0A7X0LL26"/>
<sequence>MSNSAKMKGHKGLKKRIKLTGRNKVKFARPGKNHINSHMDGTTLRDKRNKIVVKKGDRKLIEKLLHVRIQPSNVGPATTPANAD</sequence>
<protein>
    <recommendedName>
        <fullName evidence="4 5">50S ribosomal protein L35</fullName>
    </recommendedName>
</protein>
<dbReference type="InterPro" id="IPR037229">
    <property type="entry name" value="Ribosomal_bL35_sf"/>
</dbReference>